<dbReference type="EMBL" id="JARBHB010000011">
    <property type="protein sequence ID" value="KAJ8872423.1"/>
    <property type="molecule type" value="Genomic_DNA"/>
</dbReference>
<evidence type="ECO:0000313" key="1">
    <source>
        <dbReference type="EMBL" id="KAJ8872423.1"/>
    </source>
</evidence>
<dbReference type="Proteomes" id="UP001159363">
    <property type="component" value="Chromosome 10"/>
</dbReference>
<proteinExistence type="predicted"/>
<sequence length="541" mass="59429">MESTFEAVKCVSNKVDRATRVKCVIAATHKGFKLVPHLVHVAGGGLQEAVNDGRTRPSPLILGPLPDDKRRHSQCYRSDYLPPTKANRVGFPTAVVPQDFRMRISSRRCRLSAGFPGGSPVSSRHRIPALLHTHPLPSTPLHAPLFGRLTLTSSPFPAAPAIIPFPSMPLVENGPRRYLWHAVLSSSTGRRSLVRWSGMESSRRRTFILRQAGPQWLDGVLLIKDTMARWQLAVQLAPHVLDTEHVRAATRQWRGRASASSRSAEAKSLITTLFDNCPGLRKMKYALVPLGPSMFPRNTPRVDRLSPGRSAVRGGSVPLDGEIGAVTFASQFSPQDEAARVSPNTTHSHKKKNPRCSTLLWLAGATADRAVAVGWTPPCVRGQAARERNELSTDVRSLVCKPLGWETDERMTDGRTDDGRTRRAVVNSALHGDTITTRLPFRSAEAAATSGAFCRRASELRAQVARLPGPGQGQQQQRVYNMLSCRLIVHGVWSAMETQSEGEIRNAGNKFSPQFIASRFSTCVSRCGGFHARLLPHLIYT</sequence>
<keyword evidence="2" id="KW-1185">Reference proteome</keyword>
<comment type="caution">
    <text evidence="1">The sequence shown here is derived from an EMBL/GenBank/DDBJ whole genome shotgun (WGS) entry which is preliminary data.</text>
</comment>
<reference evidence="1 2" key="1">
    <citation type="submission" date="2023-02" db="EMBL/GenBank/DDBJ databases">
        <title>LHISI_Scaffold_Assembly.</title>
        <authorList>
            <person name="Stuart O.P."/>
            <person name="Cleave R."/>
            <person name="Magrath M.J.L."/>
            <person name="Mikheyev A.S."/>
        </authorList>
    </citation>
    <scope>NUCLEOTIDE SEQUENCE [LARGE SCALE GENOMIC DNA]</scope>
    <source>
        <strain evidence="1">Daus_M_001</strain>
        <tissue evidence="1">Leg muscle</tissue>
    </source>
</reference>
<accession>A0ABQ9GK85</accession>
<protein>
    <submittedName>
        <fullName evidence="1">Uncharacterized protein</fullName>
    </submittedName>
</protein>
<gene>
    <name evidence="1" type="ORF">PR048_026027</name>
</gene>
<evidence type="ECO:0000313" key="2">
    <source>
        <dbReference type="Proteomes" id="UP001159363"/>
    </source>
</evidence>
<organism evidence="1 2">
    <name type="scientific">Dryococelus australis</name>
    <dbReference type="NCBI Taxonomy" id="614101"/>
    <lineage>
        <taxon>Eukaryota</taxon>
        <taxon>Metazoa</taxon>
        <taxon>Ecdysozoa</taxon>
        <taxon>Arthropoda</taxon>
        <taxon>Hexapoda</taxon>
        <taxon>Insecta</taxon>
        <taxon>Pterygota</taxon>
        <taxon>Neoptera</taxon>
        <taxon>Polyneoptera</taxon>
        <taxon>Phasmatodea</taxon>
        <taxon>Verophasmatodea</taxon>
        <taxon>Anareolatae</taxon>
        <taxon>Phasmatidae</taxon>
        <taxon>Eurycanthinae</taxon>
        <taxon>Dryococelus</taxon>
    </lineage>
</organism>
<name>A0ABQ9GK85_9NEOP</name>